<gene>
    <name evidence="1" type="ORF">LpeD_4</name>
</gene>
<evidence type="ECO:0000313" key="2">
    <source>
        <dbReference type="Proteomes" id="UP000229296"/>
    </source>
</evidence>
<reference evidence="1 2" key="1">
    <citation type="submission" date="2017-08" db="EMBL/GenBank/DDBJ databases">
        <title>Isolation and Characterization of phages of Lactobacillus pentosus and plantarum.</title>
        <authorList>
            <person name="Qi R."/>
            <person name="Yu M."/>
            <person name="Qiao X."/>
            <person name="Li Y."/>
        </authorList>
    </citation>
    <scope>NUCLEOTIDE SEQUENCE [LARGE SCALE GENOMIC DNA]</scope>
</reference>
<accession>A0A291I9F3</accession>
<proteinExistence type="predicted"/>
<dbReference type="EMBL" id="MF787246">
    <property type="protein sequence ID" value="ATG86314.1"/>
    <property type="molecule type" value="Genomic_DNA"/>
</dbReference>
<name>A0A291I9F3_9CAUD</name>
<sequence length="261" mass="31162">MKRLTNEEFIRKFNKNNEDHNNYKILDKYKNSRTPIRVKHINCGNIYYAIPRELMRGKNRCSKCYQKAMSSKLRKDKSNVIRLVKKVLGADYSIIACDFLKVGTKFSYYLTIKHLVCGKVYKIRQDHITSDHRKCSCTRRTKSVGEELLVRYFKNNSINFVHPMLFDDLIDKQKLHYDFYLPNLNVLVEYQGMQHYYKNHQITRKGHNAHNVWSTQIKHDNMKRQYAHNNGYILIEVPYIFGTYDRVAKYTSKQIAIKCKK</sequence>
<keyword evidence="2" id="KW-1185">Reference proteome</keyword>
<protein>
    <submittedName>
        <fullName evidence="1">Group I intron protein</fullName>
    </submittedName>
</protein>
<evidence type="ECO:0000313" key="1">
    <source>
        <dbReference type="EMBL" id="ATG86314.1"/>
    </source>
</evidence>
<organism evidence="1 2">
    <name type="scientific">Lactobacillus phage LpeD</name>
    <dbReference type="NCBI Taxonomy" id="2041210"/>
    <lineage>
        <taxon>Viruses</taxon>
        <taxon>Duplodnaviria</taxon>
        <taxon>Heunggongvirae</taxon>
        <taxon>Uroviricota</taxon>
        <taxon>Caudoviricetes</taxon>
        <taxon>Herelleviridae</taxon>
        <taxon>Elpedvirus</taxon>
        <taxon>Elpedvirus LpeD</taxon>
    </lineage>
</organism>
<dbReference type="Proteomes" id="UP000229296">
    <property type="component" value="Segment"/>
</dbReference>
<dbReference type="Gene3D" id="3.40.960.10">
    <property type="entry name" value="VSR Endonuclease"/>
    <property type="match status" value="1"/>
</dbReference>